<dbReference type="Proteomes" id="UP000001640">
    <property type="component" value="Chromosome 2"/>
</dbReference>
<evidence type="ECO:0000256" key="1">
    <source>
        <dbReference type="ARBA" id="ARBA00006247"/>
    </source>
</evidence>
<organism evidence="7 8">
    <name type="scientific">Naumovozyma castellii</name>
    <name type="common">Yeast</name>
    <name type="synonym">Saccharomyces castellii</name>
    <dbReference type="NCBI Taxonomy" id="27288"/>
    <lineage>
        <taxon>Eukaryota</taxon>
        <taxon>Fungi</taxon>
        <taxon>Dikarya</taxon>
        <taxon>Ascomycota</taxon>
        <taxon>Saccharomycotina</taxon>
        <taxon>Saccharomycetes</taxon>
        <taxon>Saccharomycetales</taxon>
        <taxon>Saccharomycetaceae</taxon>
        <taxon>Naumovozyma</taxon>
    </lineage>
</organism>
<dbReference type="GO" id="GO:0005737">
    <property type="term" value="C:cytoplasm"/>
    <property type="evidence" value="ECO:0007669"/>
    <property type="project" value="EnsemblFungi"/>
</dbReference>
<dbReference type="PANTHER" id="PTHR43270">
    <property type="entry name" value="BETA-ALA-HIS DIPEPTIDASE"/>
    <property type="match status" value="1"/>
</dbReference>
<evidence type="ECO:0000313" key="7">
    <source>
        <dbReference type="EMBL" id="CCC68838.1"/>
    </source>
</evidence>
<evidence type="ECO:0000313" key="8">
    <source>
        <dbReference type="Proteomes" id="UP000001640"/>
    </source>
</evidence>
<feature type="repeat" description="WD" evidence="5">
    <location>
        <begin position="62"/>
        <end position="103"/>
    </location>
</feature>
<dbReference type="PROSITE" id="PS50082">
    <property type="entry name" value="WD_REPEATS_2"/>
    <property type="match status" value="2"/>
</dbReference>
<dbReference type="InterPro" id="IPR017149">
    <property type="entry name" value="GSH_degradosome_Dug2"/>
</dbReference>
<dbReference type="GeneID" id="96902395"/>
<proteinExistence type="inferred from homology"/>
<keyword evidence="2" id="KW-0645">Protease</keyword>
<protein>
    <recommendedName>
        <fullName evidence="6">Peptidase M20 dimerisation domain-containing protein</fullName>
    </recommendedName>
</protein>
<dbReference type="Pfam" id="PF07687">
    <property type="entry name" value="M20_dimer"/>
    <property type="match status" value="1"/>
</dbReference>
<evidence type="ECO:0000256" key="3">
    <source>
        <dbReference type="ARBA" id="ARBA00022723"/>
    </source>
</evidence>
<dbReference type="Gene3D" id="2.130.10.10">
    <property type="entry name" value="YVTN repeat-like/Quinoprotein amine dehydrogenase"/>
    <property type="match status" value="2"/>
</dbReference>
<dbReference type="InParanoid" id="G0VAA8"/>
<dbReference type="GO" id="GO:0061672">
    <property type="term" value="C:glutathione hydrolase complex"/>
    <property type="evidence" value="ECO:0007669"/>
    <property type="project" value="EnsemblFungi"/>
</dbReference>
<evidence type="ECO:0000256" key="2">
    <source>
        <dbReference type="ARBA" id="ARBA00022670"/>
    </source>
</evidence>
<dbReference type="InterPro" id="IPR002933">
    <property type="entry name" value="Peptidase_M20"/>
</dbReference>
<dbReference type="EMBL" id="HE576753">
    <property type="protein sequence ID" value="CCC68838.1"/>
    <property type="molecule type" value="Genomic_DNA"/>
</dbReference>
<keyword evidence="3" id="KW-0479">Metal-binding</keyword>
<gene>
    <name evidence="7" type="primary">NCAS0B07540</name>
    <name evidence="7" type="ordered locus">NCAS_0B07540</name>
</gene>
<dbReference type="GO" id="GO:0034399">
    <property type="term" value="C:nuclear periphery"/>
    <property type="evidence" value="ECO:0007669"/>
    <property type="project" value="EnsemblFungi"/>
</dbReference>
<dbReference type="SUPFAM" id="SSF53187">
    <property type="entry name" value="Zn-dependent exopeptidases"/>
    <property type="match status" value="1"/>
</dbReference>
<dbReference type="SUPFAM" id="SSF50978">
    <property type="entry name" value="WD40 repeat-like"/>
    <property type="match status" value="1"/>
</dbReference>
<dbReference type="Gene3D" id="3.40.630.10">
    <property type="entry name" value="Zn peptidases"/>
    <property type="match status" value="1"/>
</dbReference>
<dbReference type="RefSeq" id="XP_003675209.1">
    <property type="nucleotide sequence ID" value="XM_003675161.1"/>
</dbReference>
<dbReference type="GO" id="GO:0006508">
    <property type="term" value="P:proteolysis"/>
    <property type="evidence" value="ECO:0007669"/>
    <property type="project" value="UniProtKB-KW"/>
</dbReference>
<dbReference type="Gene3D" id="3.30.70.360">
    <property type="match status" value="1"/>
</dbReference>
<dbReference type="InterPro" id="IPR011650">
    <property type="entry name" value="Peptidase_M20_dimer"/>
</dbReference>
<feature type="domain" description="Peptidase M20 dimerisation" evidence="6">
    <location>
        <begin position="626"/>
        <end position="771"/>
    </location>
</feature>
<dbReference type="OMA" id="HATVCVD"/>
<dbReference type="InterPro" id="IPR051458">
    <property type="entry name" value="Cyt/Met_Dipeptidase"/>
</dbReference>
<dbReference type="AlphaFoldDB" id="G0VAA8"/>
<name>G0VAA8_NAUCA</name>
<dbReference type="InterPro" id="IPR036322">
    <property type="entry name" value="WD40_repeat_dom_sf"/>
</dbReference>
<reference evidence="7 8" key="1">
    <citation type="journal article" date="2011" name="Proc. Natl. Acad. Sci. U.S.A.">
        <title>Evolutionary erosion of yeast sex chromosomes by mating-type switching accidents.</title>
        <authorList>
            <person name="Gordon J.L."/>
            <person name="Armisen D."/>
            <person name="Proux-Wera E."/>
            <person name="Oheigeartaigh S.S."/>
            <person name="Byrne K.P."/>
            <person name="Wolfe K.H."/>
        </authorList>
    </citation>
    <scope>NUCLEOTIDE SEQUENCE [LARGE SCALE GENOMIC DNA]</scope>
    <source>
        <strain evidence="8">ATCC 76901 / BCRC 22586 / CBS 4309 / NBRC 1992 / NRRL Y-12630</strain>
    </source>
</reference>
<dbReference type="Pfam" id="PF00400">
    <property type="entry name" value="WD40"/>
    <property type="match status" value="1"/>
</dbReference>
<dbReference type="CDD" id="cd05677">
    <property type="entry name" value="M20_dipept_like_DUG2_type"/>
    <property type="match status" value="1"/>
</dbReference>
<dbReference type="FunCoup" id="G0VAA8">
    <property type="interactions" value="104"/>
</dbReference>
<dbReference type="GO" id="GO:0006751">
    <property type="term" value="P:glutathione catabolic process"/>
    <property type="evidence" value="ECO:0007669"/>
    <property type="project" value="EnsemblFungi"/>
</dbReference>
<feature type="repeat" description="WD" evidence="5">
    <location>
        <begin position="395"/>
        <end position="410"/>
    </location>
</feature>
<evidence type="ECO:0000256" key="5">
    <source>
        <dbReference type="PROSITE-ProRule" id="PRU00221"/>
    </source>
</evidence>
<dbReference type="eggNOG" id="KOG2276">
    <property type="taxonomic scope" value="Eukaryota"/>
</dbReference>
<dbReference type="STRING" id="1064592.G0VAA8"/>
<dbReference type="InterPro" id="IPR015943">
    <property type="entry name" value="WD40/YVTN_repeat-like_dom_sf"/>
</dbReference>
<dbReference type="SUPFAM" id="SSF55031">
    <property type="entry name" value="Bacterial exopeptidase dimerisation domain"/>
    <property type="match status" value="1"/>
</dbReference>
<dbReference type="PIRSF" id="PIRSF037237">
    <property type="entry name" value="Peptidase_WD_repeats_DUG2"/>
    <property type="match status" value="1"/>
</dbReference>
<dbReference type="Pfam" id="PF01546">
    <property type="entry name" value="Peptidase_M20"/>
    <property type="match status" value="1"/>
</dbReference>
<dbReference type="InterPro" id="IPR001680">
    <property type="entry name" value="WD40_rpt"/>
</dbReference>
<evidence type="ECO:0000256" key="4">
    <source>
        <dbReference type="ARBA" id="ARBA00022801"/>
    </source>
</evidence>
<reference key="2">
    <citation type="submission" date="2011-08" db="EMBL/GenBank/DDBJ databases">
        <title>Genome sequence of Naumovozyma castellii.</title>
        <authorList>
            <person name="Gordon J.L."/>
            <person name="Armisen D."/>
            <person name="Proux-Wera E."/>
            <person name="OhEigeartaigh S.S."/>
            <person name="Byrne K.P."/>
            <person name="Wolfe K.H."/>
        </authorList>
    </citation>
    <scope>NUCLEOTIDE SEQUENCE</scope>
    <source>
        <strain>Type strain:CBS 4309</strain>
    </source>
</reference>
<keyword evidence="5" id="KW-0853">WD repeat</keyword>
<dbReference type="SMART" id="SM00320">
    <property type="entry name" value="WD40"/>
    <property type="match status" value="4"/>
</dbReference>
<dbReference type="KEGG" id="ncs:NCAS_0B07540"/>
<keyword evidence="4" id="KW-0378">Hydrolase</keyword>
<comment type="similarity">
    <text evidence="1">Belongs to the peptidase M20A family.</text>
</comment>
<dbReference type="HOGENOM" id="CLU_008535_0_0_1"/>
<sequence>MSMSSSMPELIHRWNHTFSILSIVSFPNKKLLFAGTQDSKILVFDLPNYNLIKTIKLGSSLETNTRSSVLCLTRSDDEKYLFSAGADSLVRIWSINGSPLENTVSVEEVATVYSVTDIGDIFSIIYLNSLQTLVLGCQNASLLYLDNIFERLKCKLKSKEDNNENRLPHRRYDKFFDSLGPMGSTTPSQESLATTPEIKTFQKNNTILEIPSENIIKYAHNGFIYSLCKMCTSLNCQFDHGRSPVRDGTQNKNKFTECIVSAGGDGISKIWKFESITDKNGTKVTITNNDEMDNDDSVLSQAIEFPFLYCGLSGGLVKIWDLNTKQLVSTLDTGDKSDVISISVYMDHIFAVNASGITLFYQNQIHHWDPNQGKMLSSEIFERKSKIGIHNSPSLLTGGNDGSLTLWDLSHIFQNTILSSSKMERSNSWATYQPAGLNSEEMLSTLRELISYETVSQGYDTQQQLASRRCATYLQQLLINFGASVSQLLPVMSGGNPVVFARFNGNGKNKKRILWYGHYDVIPVGDPERWTTDPFVLTCENGYLKGRGVSDNKGPLVSALHSVANLFQNDELINDVVFLIEGSEEIGSPGFAEVCQKYKEVIGDKIDWIFLSNSTWVDEEHPCLNYGLRGVINAQVRVWSDQPDRHSGVNGGVFREPTTDLINIISKLQNDEGHVHIPNFYSPLKPLCDIDYGRFVEITKTANLDENKTIDELITNWTKPSLSITTMKMSGPGNITVIPKSASIGLSIRLVPEQSVDDVKKDLINYLKESFAKLPTKNQLEITILNEAEPWLGDPTNHAYQILKQEIASTWGMEPLFVREGGSIPGIRTLERAFQAPAVQIPCGQSTDNAHLNNENLRIKNWTKMAEILSKVFNQL</sequence>
<accession>G0VAA8</accession>
<keyword evidence="8" id="KW-1185">Reference proteome</keyword>
<dbReference type="GO" id="GO:0036374">
    <property type="term" value="F:glutathione hydrolase activity"/>
    <property type="evidence" value="ECO:0007669"/>
    <property type="project" value="EnsemblFungi"/>
</dbReference>
<dbReference type="InterPro" id="IPR036264">
    <property type="entry name" value="Bact_exopeptidase_dim_dom"/>
</dbReference>
<dbReference type="GO" id="GO:0042802">
    <property type="term" value="F:identical protein binding"/>
    <property type="evidence" value="ECO:0007669"/>
    <property type="project" value="EnsemblFungi"/>
</dbReference>
<evidence type="ECO:0000259" key="6">
    <source>
        <dbReference type="Pfam" id="PF07687"/>
    </source>
</evidence>
<dbReference type="GO" id="GO:0046872">
    <property type="term" value="F:metal ion binding"/>
    <property type="evidence" value="ECO:0007669"/>
    <property type="project" value="UniProtKB-KW"/>
</dbReference>
<dbReference type="OrthoDB" id="7832001at2759"/>
<dbReference type="PANTHER" id="PTHR43270:SF8">
    <property type="entry name" value="DI- AND TRIPEPTIDASE DUG2-RELATED"/>
    <property type="match status" value="1"/>
</dbReference>